<keyword evidence="1" id="KW-0812">Transmembrane</keyword>
<keyword evidence="1" id="KW-0472">Membrane</keyword>
<protein>
    <submittedName>
        <fullName evidence="2">Uncharacterized protein</fullName>
    </submittedName>
</protein>
<reference evidence="2" key="1">
    <citation type="submission" date="2024-01" db="EMBL/GenBank/DDBJ databases">
        <title>Bank of Algae and Cyanobacteria of the Azores (BACA) strain genomes.</title>
        <authorList>
            <person name="Luz R."/>
            <person name="Cordeiro R."/>
            <person name="Fonseca A."/>
            <person name="Goncalves V."/>
        </authorList>
    </citation>
    <scope>NUCLEOTIDE SEQUENCE</scope>
    <source>
        <strain evidence="2">BACA0141</strain>
    </source>
</reference>
<evidence type="ECO:0000313" key="3">
    <source>
        <dbReference type="Proteomes" id="UP001333818"/>
    </source>
</evidence>
<name>A0AAW9PXJ2_9CYAN</name>
<dbReference type="Proteomes" id="UP001333818">
    <property type="component" value="Unassembled WGS sequence"/>
</dbReference>
<keyword evidence="3" id="KW-1185">Reference proteome</keyword>
<gene>
    <name evidence="2" type="ORF">V2H45_00570</name>
</gene>
<sequence length="59" mass="6445">MSKISAMFKVMFPACVMAASALIKELLKRLRRSAMMLMLPSPVPKPALLVQQGGNRATL</sequence>
<accession>A0AAW9PXJ2</accession>
<dbReference type="RefSeq" id="WP_330481654.1">
    <property type="nucleotide sequence ID" value="NZ_JAZBJZ010000002.1"/>
</dbReference>
<proteinExistence type="predicted"/>
<evidence type="ECO:0000256" key="1">
    <source>
        <dbReference type="SAM" id="Phobius"/>
    </source>
</evidence>
<comment type="caution">
    <text evidence="2">The sequence shown here is derived from an EMBL/GenBank/DDBJ whole genome shotgun (WGS) entry which is preliminary data.</text>
</comment>
<dbReference type="AlphaFoldDB" id="A0AAW9PXJ2"/>
<organism evidence="2 3">
    <name type="scientific">Tumidithrix elongata BACA0141</name>
    <dbReference type="NCBI Taxonomy" id="2716417"/>
    <lineage>
        <taxon>Bacteria</taxon>
        <taxon>Bacillati</taxon>
        <taxon>Cyanobacteriota</taxon>
        <taxon>Cyanophyceae</taxon>
        <taxon>Pseudanabaenales</taxon>
        <taxon>Pseudanabaenaceae</taxon>
        <taxon>Tumidithrix</taxon>
        <taxon>Tumidithrix elongata</taxon>
    </lineage>
</organism>
<evidence type="ECO:0000313" key="2">
    <source>
        <dbReference type="EMBL" id="MEE3715231.1"/>
    </source>
</evidence>
<keyword evidence="1" id="KW-1133">Transmembrane helix</keyword>
<dbReference type="EMBL" id="JAZBJZ010000002">
    <property type="protein sequence ID" value="MEE3715231.1"/>
    <property type="molecule type" value="Genomic_DNA"/>
</dbReference>
<feature type="transmembrane region" description="Helical" evidence="1">
    <location>
        <begin position="6"/>
        <end position="27"/>
    </location>
</feature>